<protein>
    <submittedName>
        <fullName evidence="1">Uncharacterized protein</fullName>
    </submittedName>
</protein>
<name>D3RR46_ALLVD</name>
<dbReference type="HOGENOM" id="CLU_3163866_0_0_6"/>
<accession>D3RR46</accession>
<dbReference type="AlphaFoldDB" id="D3RR46"/>
<proteinExistence type="predicted"/>
<gene>
    <name evidence="1" type="ordered locus">Alvin_0930</name>
</gene>
<sequence>MSKFSLATKSSDCLCGTEPMLNLLTGSRRLEQVEALLSQRRRDGRPG</sequence>
<dbReference type="Proteomes" id="UP000001441">
    <property type="component" value="Chromosome"/>
</dbReference>
<dbReference type="KEGG" id="alv:Alvin_0930"/>
<dbReference type="EMBL" id="CP001896">
    <property type="protein sequence ID" value="ADC61874.1"/>
    <property type="molecule type" value="Genomic_DNA"/>
</dbReference>
<organism evidence="1 2">
    <name type="scientific">Allochromatium vinosum (strain ATCC 17899 / DSM 180 / NBRC 103801 / NCIMB 10441 / D)</name>
    <name type="common">Chromatium vinosum</name>
    <dbReference type="NCBI Taxonomy" id="572477"/>
    <lineage>
        <taxon>Bacteria</taxon>
        <taxon>Pseudomonadati</taxon>
        <taxon>Pseudomonadota</taxon>
        <taxon>Gammaproteobacteria</taxon>
        <taxon>Chromatiales</taxon>
        <taxon>Chromatiaceae</taxon>
        <taxon>Allochromatium</taxon>
    </lineage>
</organism>
<keyword evidence="2" id="KW-1185">Reference proteome</keyword>
<evidence type="ECO:0000313" key="2">
    <source>
        <dbReference type="Proteomes" id="UP000001441"/>
    </source>
</evidence>
<evidence type="ECO:0000313" key="1">
    <source>
        <dbReference type="EMBL" id="ADC61874.1"/>
    </source>
</evidence>
<reference evidence="1 2" key="1">
    <citation type="journal article" date="2011" name="Stand. Genomic Sci.">
        <title>Complete genome sequence of Allochromatium vinosum DSM 180(T).</title>
        <authorList>
            <person name="Weissgerber T."/>
            <person name="Zigann R."/>
            <person name="Bruce D."/>
            <person name="Chang Y.J."/>
            <person name="Detter J.C."/>
            <person name="Han C."/>
            <person name="Hauser L."/>
            <person name="Jeffries C.D."/>
            <person name="Land M."/>
            <person name="Munk A.C."/>
            <person name="Tapia R."/>
            <person name="Dahl C."/>
        </authorList>
    </citation>
    <scope>NUCLEOTIDE SEQUENCE [LARGE SCALE GENOMIC DNA]</scope>
    <source>
        <strain evidence="2">ATCC 17899 / DSM 180 / NBRC 103801 / NCIMB 10441 / D</strain>
    </source>
</reference>